<dbReference type="EMBL" id="CAMGYJ010000007">
    <property type="protein sequence ID" value="CAI0441868.1"/>
    <property type="molecule type" value="Genomic_DNA"/>
</dbReference>
<reference evidence="9" key="1">
    <citation type="submission" date="2022-08" db="EMBL/GenBank/DDBJ databases">
        <authorList>
            <person name="Gutierrez-Valencia J."/>
        </authorList>
    </citation>
    <scope>NUCLEOTIDE SEQUENCE</scope>
</reference>
<evidence type="ECO:0000256" key="4">
    <source>
        <dbReference type="ARBA" id="ARBA00023163"/>
    </source>
</evidence>
<gene>
    <name evidence="9" type="ORF">LITE_LOCUS27052</name>
</gene>
<dbReference type="InterPro" id="IPR001471">
    <property type="entry name" value="AP2/ERF_dom"/>
</dbReference>
<keyword evidence="10" id="KW-1185">Reference proteome</keyword>
<dbReference type="GO" id="GO:0003700">
    <property type="term" value="F:DNA-binding transcription factor activity"/>
    <property type="evidence" value="ECO:0007669"/>
    <property type="project" value="InterPro"/>
</dbReference>
<dbReference type="PROSITE" id="PS51032">
    <property type="entry name" value="AP2_ERF"/>
    <property type="match status" value="1"/>
</dbReference>
<feature type="domain" description="AP2/ERF" evidence="8">
    <location>
        <begin position="23"/>
        <end position="80"/>
    </location>
</feature>
<dbReference type="GO" id="GO:0009877">
    <property type="term" value="P:nodulation"/>
    <property type="evidence" value="ECO:0007669"/>
    <property type="project" value="UniProtKB-ARBA"/>
</dbReference>
<dbReference type="PRINTS" id="PR00367">
    <property type="entry name" value="ETHRSPELEMNT"/>
</dbReference>
<feature type="region of interest" description="Disordered" evidence="7">
    <location>
        <begin position="77"/>
        <end position="96"/>
    </location>
</feature>
<evidence type="ECO:0000256" key="6">
    <source>
        <dbReference type="ARBA" id="ARBA00024343"/>
    </source>
</evidence>
<feature type="region of interest" description="Disordered" evidence="7">
    <location>
        <begin position="173"/>
        <end position="197"/>
    </location>
</feature>
<evidence type="ECO:0000256" key="3">
    <source>
        <dbReference type="ARBA" id="ARBA00023125"/>
    </source>
</evidence>
<evidence type="ECO:0000313" key="9">
    <source>
        <dbReference type="EMBL" id="CAI0441868.1"/>
    </source>
</evidence>
<feature type="compositionally biased region" description="Basic residues" evidence="7">
    <location>
        <begin position="12"/>
        <end position="25"/>
    </location>
</feature>
<comment type="subcellular location">
    <subcellularLocation>
        <location evidence="1">Nucleus</location>
    </subcellularLocation>
</comment>
<dbReference type="CDD" id="cd00018">
    <property type="entry name" value="AP2"/>
    <property type="match status" value="1"/>
</dbReference>
<evidence type="ECO:0000259" key="8">
    <source>
        <dbReference type="PROSITE" id="PS51032"/>
    </source>
</evidence>
<feature type="compositionally biased region" description="Low complexity" evidence="7">
    <location>
        <begin position="310"/>
        <end position="323"/>
    </location>
</feature>
<dbReference type="Proteomes" id="UP001154282">
    <property type="component" value="Unassembled WGS sequence"/>
</dbReference>
<dbReference type="SMART" id="SM00380">
    <property type="entry name" value="AP2"/>
    <property type="match status" value="1"/>
</dbReference>
<protein>
    <recommendedName>
        <fullName evidence="8">AP2/ERF domain-containing protein</fullName>
    </recommendedName>
</protein>
<dbReference type="GO" id="GO:0005634">
    <property type="term" value="C:nucleus"/>
    <property type="evidence" value="ECO:0007669"/>
    <property type="project" value="UniProtKB-SubCell"/>
</dbReference>
<dbReference type="FunFam" id="3.30.730.10:FF:000005">
    <property type="entry name" value="ethylene-responsive transcription factor RAP2-11"/>
    <property type="match status" value="1"/>
</dbReference>
<accession>A0AAV0M8R0</accession>
<dbReference type="SUPFAM" id="SSF54171">
    <property type="entry name" value="DNA-binding domain"/>
    <property type="match status" value="1"/>
</dbReference>
<feature type="region of interest" description="Disordered" evidence="7">
    <location>
        <begin position="1"/>
        <end position="26"/>
    </location>
</feature>
<dbReference type="InterPro" id="IPR050913">
    <property type="entry name" value="AP2/ERF_ERF"/>
</dbReference>
<keyword evidence="5" id="KW-0539">Nucleus</keyword>
<sequence length="411" mass="43768">MGAPAPSEASRGRKKSAGRGHHRFVGVRQRPSGRWVAEIKDSLQKVRLWLGTFDTADDAARAYDDAARALRGENARTNFEVPNPSSHGGARGGHDSIEPFSFEEVCGTGNETDGILGALKTKLLDGKGLRINPAGSSNNNNNAPAGSGGGQKDHTTPMNHTGQVAVAVAPPAAHIGGSNSRPPKPPKPNQPAGFVGGSTGIEDIGHHNNRHVTDHGMVATEHHQHQGLHNYSQDTTETIDLNNSSYWEKTNVQWQQSPPPVTLAPSGAWSGQLQHPEFSAGYNGHHQMAWAPQPDDNHHHQNAVANLFDGSSSSGATTSSSWSLHDQSGNFRASSFSSSGMDVTMANGNNHGVRFMDCDLRSSSTEHQFMHCDLNNNDDNNNNNTTGWTPPPAGAGGSSWDPLLYMSSVLG</sequence>
<evidence type="ECO:0000256" key="5">
    <source>
        <dbReference type="ARBA" id="ARBA00023242"/>
    </source>
</evidence>
<dbReference type="GO" id="GO:0003677">
    <property type="term" value="F:DNA binding"/>
    <property type="evidence" value="ECO:0007669"/>
    <property type="project" value="UniProtKB-KW"/>
</dbReference>
<evidence type="ECO:0000256" key="7">
    <source>
        <dbReference type="SAM" id="MobiDB-lite"/>
    </source>
</evidence>
<feature type="region of interest" description="Disordered" evidence="7">
    <location>
        <begin position="130"/>
        <end position="158"/>
    </location>
</feature>
<comment type="similarity">
    <text evidence="6">Belongs to the AP2/ERF transcription factor family. ERF subfamily.</text>
</comment>
<dbReference type="AlphaFoldDB" id="A0AAV0M8R0"/>
<dbReference type="Gene3D" id="3.30.730.10">
    <property type="entry name" value="AP2/ERF domain"/>
    <property type="match status" value="1"/>
</dbReference>
<dbReference type="InterPro" id="IPR016177">
    <property type="entry name" value="DNA-bd_dom_sf"/>
</dbReference>
<keyword evidence="2" id="KW-0805">Transcription regulation</keyword>
<dbReference type="PANTHER" id="PTHR31194:SF189">
    <property type="entry name" value="AP2_ERF DOMAIN-CONTAINING PROTEIN"/>
    <property type="match status" value="1"/>
</dbReference>
<comment type="caution">
    <text evidence="9">The sequence shown here is derived from an EMBL/GenBank/DDBJ whole genome shotgun (WGS) entry which is preliminary data.</text>
</comment>
<organism evidence="9 10">
    <name type="scientific">Linum tenue</name>
    <dbReference type="NCBI Taxonomy" id="586396"/>
    <lineage>
        <taxon>Eukaryota</taxon>
        <taxon>Viridiplantae</taxon>
        <taxon>Streptophyta</taxon>
        <taxon>Embryophyta</taxon>
        <taxon>Tracheophyta</taxon>
        <taxon>Spermatophyta</taxon>
        <taxon>Magnoliopsida</taxon>
        <taxon>eudicotyledons</taxon>
        <taxon>Gunneridae</taxon>
        <taxon>Pentapetalae</taxon>
        <taxon>rosids</taxon>
        <taxon>fabids</taxon>
        <taxon>Malpighiales</taxon>
        <taxon>Linaceae</taxon>
        <taxon>Linum</taxon>
    </lineage>
</organism>
<evidence type="ECO:0000313" key="10">
    <source>
        <dbReference type="Proteomes" id="UP001154282"/>
    </source>
</evidence>
<name>A0AAV0M8R0_9ROSI</name>
<proteinExistence type="inferred from homology"/>
<dbReference type="Pfam" id="PF00847">
    <property type="entry name" value="AP2"/>
    <property type="match status" value="1"/>
</dbReference>
<dbReference type="InterPro" id="IPR036955">
    <property type="entry name" value="AP2/ERF_dom_sf"/>
</dbReference>
<evidence type="ECO:0000256" key="2">
    <source>
        <dbReference type="ARBA" id="ARBA00023015"/>
    </source>
</evidence>
<keyword evidence="3" id="KW-0238">DNA-binding</keyword>
<evidence type="ECO:0000256" key="1">
    <source>
        <dbReference type="ARBA" id="ARBA00004123"/>
    </source>
</evidence>
<feature type="region of interest" description="Disordered" evidence="7">
    <location>
        <begin position="307"/>
        <end position="326"/>
    </location>
</feature>
<dbReference type="PANTHER" id="PTHR31194">
    <property type="entry name" value="SHN SHINE , DNA BINDING / TRANSCRIPTION FACTOR"/>
    <property type="match status" value="1"/>
</dbReference>
<feature type="compositionally biased region" description="Low complexity" evidence="7">
    <location>
        <begin position="132"/>
        <end position="145"/>
    </location>
</feature>
<keyword evidence="4" id="KW-0804">Transcription</keyword>